<keyword evidence="7" id="KW-1185">Reference proteome</keyword>
<dbReference type="PANTHER" id="PTHR42988:SF2">
    <property type="entry name" value="CYCLIC NUCLEOTIDE PHOSPHODIESTERASE CBUA0032-RELATED"/>
    <property type="match status" value="1"/>
</dbReference>
<dbReference type="Pfam" id="PF00149">
    <property type="entry name" value="Metallophos"/>
    <property type="match status" value="1"/>
</dbReference>
<dbReference type="GO" id="GO:0046872">
    <property type="term" value="F:metal ion binding"/>
    <property type="evidence" value="ECO:0007669"/>
    <property type="project" value="UniProtKB-KW"/>
</dbReference>
<keyword evidence="2" id="KW-0378">Hydrolase</keyword>
<evidence type="ECO:0000256" key="2">
    <source>
        <dbReference type="ARBA" id="ARBA00022801"/>
    </source>
</evidence>
<dbReference type="InterPro" id="IPR029052">
    <property type="entry name" value="Metallo-depent_PP-like"/>
</dbReference>
<sequence>MFVTAHLSDNHLDGGERADERTARVMRYLENLATPVDAILVTGDIADHGTIEEYRRAAELFKTDVPLFTCPGNHDERGPFREGLLGQGPDDGPVNEVCTVGDVTFVMADSSIPGKPDGQFDDETMAWLDGVLADGDGPAFLAFHHPPVTLGLPLVDAMRQYGEDRLADVLARHPRVVALLCGHVHAGASTTFAGVPLRSAPSVGSSILFPWEENGLRPWAEGGPVDYDLPPSLLFHVLHDDGRLTTHQRVVPA</sequence>
<dbReference type="Gene3D" id="3.60.21.10">
    <property type="match status" value="1"/>
</dbReference>
<dbReference type="STRING" id="76021.BS329_01900"/>
<feature type="domain" description="Calcineurin-like phosphoesterase" evidence="5">
    <location>
        <begin position="4"/>
        <end position="186"/>
    </location>
</feature>
<dbReference type="InterPro" id="IPR050884">
    <property type="entry name" value="CNP_phosphodiesterase-III"/>
</dbReference>
<name>A0A1R0L221_9PSEU</name>
<evidence type="ECO:0000313" key="7">
    <source>
        <dbReference type="Proteomes" id="UP000187486"/>
    </source>
</evidence>
<protein>
    <submittedName>
        <fullName evidence="6">Metallophosphoesterase</fullName>
    </submittedName>
</protein>
<comment type="similarity">
    <text evidence="4">Belongs to the cyclic nucleotide phosphodiesterase class-III family.</text>
</comment>
<dbReference type="RefSeq" id="WP_076155160.1">
    <property type="nucleotide sequence ID" value="NZ_JBEZVB010000139.1"/>
</dbReference>
<dbReference type="GO" id="GO:0016787">
    <property type="term" value="F:hydrolase activity"/>
    <property type="evidence" value="ECO:0007669"/>
    <property type="project" value="UniProtKB-KW"/>
</dbReference>
<keyword evidence="3" id="KW-0408">Iron</keyword>
<dbReference type="Proteomes" id="UP000187486">
    <property type="component" value="Unassembled WGS sequence"/>
</dbReference>
<evidence type="ECO:0000256" key="4">
    <source>
        <dbReference type="ARBA" id="ARBA00025742"/>
    </source>
</evidence>
<evidence type="ECO:0000256" key="1">
    <source>
        <dbReference type="ARBA" id="ARBA00022723"/>
    </source>
</evidence>
<dbReference type="PANTHER" id="PTHR42988">
    <property type="entry name" value="PHOSPHOHYDROLASE"/>
    <property type="match status" value="1"/>
</dbReference>
<dbReference type="OrthoDB" id="5241795at2"/>
<dbReference type="EMBL" id="MQUQ01000002">
    <property type="protein sequence ID" value="OLZ56416.1"/>
    <property type="molecule type" value="Genomic_DNA"/>
</dbReference>
<proteinExistence type="inferred from homology"/>
<evidence type="ECO:0000313" key="6">
    <source>
        <dbReference type="EMBL" id="OLZ56416.1"/>
    </source>
</evidence>
<gene>
    <name evidence="6" type="ORF">BS329_01900</name>
</gene>
<dbReference type="InterPro" id="IPR004843">
    <property type="entry name" value="Calcineurin-like_PHP"/>
</dbReference>
<evidence type="ECO:0000256" key="3">
    <source>
        <dbReference type="ARBA" id="ARBA00023004"/>
    </source>
</evidence>
<dbReference type="SUPFAM" id="SSF56300">
    <property type="entry name" value="Metallo-dependent phosphatases"/>
    <property type="match status" value="1"/>
</dbReference>
<reference evidence="6 7" key="1">
    <citation type="submission" date="2016-01" db="EMBL/GenBank/DDBJ databases">
        <title>Amycolatopsis coloradensis genome sequencing and assembly.</title>
        <authorList>
            <person name="Mayilraj S."/>
        </authorList>
    </citation>
    <scope>NUCLEOTIDE SEQUENCE [LARGE SCALE GENOMIC DNA]</scope>
    <source>
        <strain evidence="6 7">DSM 44225</strain>
    </source>
</reference>
<accession>A0A1R0L221</accession>
<organism evidence="6 7">
    <name type="scientific">Amycolatopsis coloradensis</name>
    <dbReference type="NCBI Taxonomy" id="76021"/>
    <lineage>
        <taxon>Bacteria</taxon>
        <taxon>Bacillati</taxon>
        <taxon>Actinomycetota</taxon>
        <taxon>Actinomycetes</taxon>
        <taxon>Pseudonocardiales</taxon>
        <taxon>Pseudonocardiaceae</taxon>
        <taxon>Amycolatopsis</taxon>
    </lineage>
</organism>
<comment type="caution">
    <text evidence="6">The sequence shown here is derived from an EMBL/GenBank/DDBJ whole genome shotgun (WGS) entry which is preliminary data.</text>
</comment>
<evidence type="ECO:0000259" key="5">
    <source>
        <dbReference type="Pfam" id="PF00149"/>
    </source>
</evidence>
<dbReference type="AlphaFoldDB" id="A0A1R0L221"/>
<keyword evidence="1" id="KW-0479">Metal-binding</keyword>